<accession>A0A0A9F8C6</accession>
<dbReference type="SUPFAM" id="SSF54197">
    <property type="entry name" value="HIT-like"/>
    <property type="match status" value="1"/>
</dbReference>
<feature type="short sequence motif" description="Histidine triad motif" evidence="1">
    <location>
        <begin position="25"/>
        <end position="29"/>
    </location>
</feature>
<dbReference type="InterPro" id="IPR011146">
    <property type="entry name" value="HIT-like"/>
</dbReference>
<dbReference type="GO" id="GO:0009150">
    <property type="term" value="P:purine ribonucleotide metabolic process"/>
    <property type="evidence" value="ECO:0007669"/>
    <property type="project" value="TreeGrafter"/>
</dbReference>
<feature type="domain" description="HIT" evidence="3">
    <location>
        <begin position="1"/>
        <end position="40"/>
    </location>
</feature>
<sequence>MKATQCDAFNLLINNGEKAGQVIFHTHIHIIPRSEDDNLWSSETYSRNPLLHNQETKNLVSCIKEVLSSSSKDYSTVTSSMPKDSEATQKDNS</sequence>
<evidence type="ECO:0000259" key="3">
    <source>
        <dbReference type="PROSITE" id="PS51084"/>
    </source>
</evidence>
<protein>
    <recommendedName>
        <fullName evidence="3">HIT domain-containing protein</fullName>
    </recommendedName>
</protein>
<proteinExistence type="predicted"/>
<name>A0A0A9F8C6_ARUDO</name>
<reference evidence="4" key="1">
    <citation type="submission" date="2014-09" db="EMBL/GenBank/DDBJ databases">
        <authorList>
            <person name="Magalhaes I.L.F."/>
            <person name="Oliveira U."/>
            <person name="Santos F.R."/>
            <person name="Vidigal T.H.D.A."/>
            <person name="Brescovit A.D."/>
            <person name="Santos A.J."/>
        </authorList>
    </citation>
    <scope>NUCLEOTIDE SEQUENCE</scope>
    <source>
        <tissue evidence="4">Shoot tissue taken approximately 20 cm above the soil surface</tissue>
    </source>
</reference>
<feature type="region of interest" description="Disordered" evidence="2">
    <location>
        <begin position="69"/>
        <end position="93"/>
    </location>
</feature>
<reference evidence="4" key="2">
    <citation type="journal article" date="2015" name="Data Brief">
        <title>Shoot transcriptome of the giant reed, Arundo donax.</title>
        <authorList>
            <person name="Barrero R.A."/>
            <person name="Guerrero F.D."/>
            <person name="Moolhuijzen P."/>
            <person name="Goolsby J.A."/>
            <person name="Tidwell J."/>
            <person name="Bellgard S.E."/>
            <person name="Bellgard M.I."/>
        </authorList>
    </citation>
    <scope>NUCLEOTIDE SEQUENCE</scope>
    <source>
        <tissue evidence="4">Shoot tissue taken approximately 20 cm above the soil surface</tissue>
    </source>
</reference>
<dbReference type="Pfam" id="PF01230">
    <property type="entry name" value="HIT"/>
    <property type="match status" value="1"/>
</dbReference>
<dbReference type="EMBL" id="GBRH01191495">
    <property type="protein sequence ID" value="JAE06401.1"/>
    <property type="molecule type" value="Transcribed_RNA"/>
</dbReference>
<dbReference type="PROSITE" id="PS51084">
    <property type="entry name" value="HIT_2"/>
    <property type="match status" value="1"/>
</dbReference>
<dbReference type="PANTHER" id="PTHR47670">
    <property type="entry name" value="ADENYLYLSULFATASE HINT3"/>
    <property type="match status" value="1"/>
</dbReference>
<feature type="compositionally biased region" description="Low complexity" evidence="2">
    <location>
        <begin position="69"/>
        <end position="80"/>
    </location>
</feature>
<dbReference type="InterPro" id="IPR036265">
    <property type="entry name" value="HIT-like_sf"/>
</dbReference>
<organism evidence="4">
    <name type="scientific">Arundo donax</name>
    <name type="common">Giant reed</name>
    <name type="synonym">Donax arundinaceus</name>
    <dbReference type="NCBI Taxonomy" id="35708"/>
    <lineage>
        <taxon>Eukaryota</taxon>
        <taxon>Viridiplantae</taxon>
        <taxon>Streptophyta</taxon>
        <taxon>Embryophyta</taxon>
        <taxon>Tracheophyta</taxon>
        <taxon>Spermatophyta</taxon>
        <taxon>Magnoliopsida</taxon>
        <taxon>Liliopsida</taxon>
        <taxon>Poales</taxon>
        <taxon>Poaceae</taxon>
        <taxon>PACMAD clade</taxon>
        <taxon>Arundinoideae</taxon>
        <taxon>Arundineae</taxon>
        <taxon>Arundo</taxon>
    </lineage>
</organism>
<dbReference type="InterPro" id="IPR019808">
    <property type="entry name" value="Histidine_triad_CS"/>
</dbReference>
<dbReference type="PROSITE" id="PS00892">
    <property type="entry name" value="HIT_1"/>
    <property type="match status" value="1"/>
</dbReference>
<evidence type="ECO:0000256" key="1">
    <source>
        <dbReference type="PROSITE-ProRule" id="PRU00464"/>
    </source>
</evidence>
<dbReference type="AlphaFoldDB" id="A0A0A9F8C6"/>
<dbReference type="GO" id="GO:0047627">
    <property type="term" value="F:adenylylsulfatase activity"/>
    <property type="evidence" value="ECO:0007669"/>
    <property type="project" value="TreeGrafter"/>
</dbReference>
<dbReference type="GO" id="GO:0006790">
    <property type="term" value="P:sulfur compound metabolic process"/>
    <property type="evidence" value="ECO:0007669"/>
    <property type="project" value="TreeGrafter"/>
</dbReference>
<feature type="compositionally biased region" description="Basic and acidic residues" evidence="2">
    <location>
        <begin position="83"/>
        <end position="93"/>
    </location>
</feature>
<dbReference type="PANTHER" id="PTHR47670:SF1">
    <property type="entry name" value="ADENYLYLSULFATASE HINT3"/>
    <property type="match status" value="1"/>
</dbReference>
<dbReference type="Gene3D" id="3.30.428.10">
    <property type="entry name" value="HIT-like"/>
    <property type="match status" value="1"/>
</dbReference>
<evidence type="ECO:0000313" key="4">
    <source>
        <dbReference type="EMBL" id="JAE06401.1"/>
    </source>
</evidence>
<evidence type="ECO:0000256" key="2">
    <source>
        <dbReference type="SAM" id="MobiDB-lite"/>
    </source>
</evidence>